<dbReference type="Pfam" id="PF05380">
    <property type="entry name" value="Peptidase_A17"/>
    <property type="match status" value="1"/>
</dbReference>
<sequence>MQTLGRRDVQGVHKDARLPMKPYINVVPKLLIGLDHGHLGLPLRTRRFAREGPYAAATELGWVVFGPDYFEMESFGVKLASQVSGSDDAWVQRILEDTTVKVGRHYQTGLLWKDDYAVLPRSYEMAHRRLINVEKKLKRNGQLALEYDRIIKDYVSKGPQGAVGVCGDIKEMFHQVLIRPEDRCSQRFLWRDGNDDRDPDVYEMNVITFGSACSPSAAHYVKTVNALKFRDSDPRAVKAIIDYHYIDDYVDSFATESEAISVSTRVKEIHAEAGFELCQFSYSSSIVEAALGPPGQVKSIGWGEAEQKILGMRWQVATDDFRFNVEYHRVPSSVLSGDRVPTKREYLSLLMSTFDPLGFLCCLMITAKLLLREIWRQKIQWDEPLPEEVGKAFAAWRREMDAVGQFRCPRNYFGHGAVRTVELHVFVDASQSAYAAVAYWRVTYEDDNVLVSFVCAKTKCAPMRTMSIPRLELQAAVLGTRLMNTVKEEHSVDTSETVLWTDSKTVLRWIGSAHRRYKQFVGNRLAEILVVEGFPVEMGTYS</sequence>
<name>A0ABM4TN92_DROSZ</name>
<reference evidence="2" key="1">
    <citation type="submission" date="2025-08" db="UniProtKB">
        <authorList>
            <consortium name="RefSeq"/>
        </authorList>
    </citation>
    <scope>IDENTIFICATION</scope>
</reference>
<dbReference type="GeneID" id="139352704"/>
<evidence type="ECO:0000313" key="1">
    <source>
        <dbReference type="Proteomes" id="UP001652628"/>
    </source>
</evidence>
<dbReference type="InterPro" id="IPR008042">
    <property type="entry name" value="Retrotrans_Pao"/>
</dbReference>
<gene>
    <name evidence="2" type="primary">LOC139352704</name>
</gene>
<dbReference type="RefSeq" id="XP_070851435.1">
    <property type="nucleotide sequence ID" value="XM_070995334.1"/>
</dbReference>
<dbReference type="PANTHER" id="PTHR47331">
    <property type="entry name" value="PHD-TYPE DOMAIN-CONTAINING PROTEIN"/>
    <property type="match status" value="1"/>
</dbReference>
<accession>A0ABM4TN92</accession>
<keyword evidence="1" id="KW-1185">Reference proteome</keyword>
<organism evidence="1 2">
    <name type="scientific">Drosophila suzukii</name>
    <name type="common">Spotted-wing drosophila fruit fly</name>
    <dbReference type="NCBI Taxonomy" id="28584"/>
    <lineage>
        <taxon>Eukaryota</taxon>
        <taxon>Metazoa</taxon>
        <taxon>Ecdysozoa</taxon>
        <taxon>Arthropoda</taxon>
        <taxon>Hexapoda</taxon>
        <taxon>Insecta</taxon>
        <taxon>Pterygota</taxon>
        <taxon>Neoptera</taxon>
        <taxon>Endopterygota</taxon>
        <taxon>Diptera</taxon>
        <taxon>Brachycera</taxon>
        <taxon>Muscomorpha</taxon>
        <taxon>Ephydroidea</taxon>
        <taxon>Drosophilidae</taxon>
        <taxon>Drosophila</taxon>
        <taxon>Sophophora</taxon>
    </lineage>
</organism>
<protein>
    <submittedName>
        <fullName evidence="2">Uncharacterized protein</fullName>
    </submittedName>
</protein>
<evidence type="ECO:0000313" key="2">
    <source>
        <dbReference type="RefSeq" id="XP_070851435.1"/>
    </source>
</evidence>
<dbReference type="Proteomes" id="UP001652628">
    <property type="component" value="Chromosome 3"/>
</dbReference>
<dbReference type="SUPFAM" id="SSF56672">
    <property type="entry name" value="DNA/RNA polymerases"/>
    <property type="match status" value="1"/>
</dbReference>
<dbReference type="PANTHER" id="PTHR47331:SF4">
    <property type="entry name" value="PEPTIDASE S1 DOMAIN-CONTAINING PROTEIN"/>
    <property type="match status" value="1"/>
</dbReference>
<proteinExistence type="predicted"/>
<dbReference type="InterPro" id="IPR043502">
    <property type="entry name" value="DNA/RNA_pol_sf"/>
</dbReference>